<keyword evidence="2" id="KW-1185">Reference proteome</keyword>
<name>A0A5N5Q7W1_9AGAM</name>
<evidence type="ECO:0000313" key="1">
    <source>
        <dbReference type="EMBL" id="KAB5587860.1"/>
    </source>
</evidence>
<dbReference type="OrthoDB" id="3236755at2759"/>
<proteinExistence type="predicted"/>
<comment type="caution">
    <text evidence="1">The sequence shown here is derived from an EMBL/GenBank/DDBJ whole genome shotgun (WGS) entry which is preliminary data.</text>
</comment>
<dbReference type="Proteomes" id="UP000383932">
    <property type="component" value="Unassembled WGS sequence"/>
</dbReference>
<organism evidence="1 2">
    <name type="scientific">Ceratobasidium theobromae</name>
    <dbReference type="NCBI Taxonomy" id="1582974"/>
    <lineage>
        <taxon>Eukaryota</taxon>
        <taxon>Fungi</taxon>
        <taxon>Dikarya</taxon>
        <taxon>Basidiomycota</taxon>
        <taxon>Agaricomycotina</taxon>
        <taxon>Agaricomycetes</taxon>
        <taxon>Cantharellales</taxon>
        <taxon>Ceratobasidiaceae</taxon>
        <taxon>Ceratobasidium</taxon>
    </lineage>
</organism>
<dbReference type="EMBL" id="SSOP01000722">
    <property type="protein sequence ID" value="KAB5587860.1"/>
    <property type="molecule type" value="Genomic_DNA"/>
</dbReference>
<reference evidence="1 2" key="1">
    <citation type="journal article" date="2019" name="Fungal Biol. Biotechnol.">
        <title>Draft genome sequence of fastidious pathogen Ceratobasidium theobromae, which causes vascular-streak dieback in Theobroma cacao.</title>
        <authorList>
            <person name="Ali S.S."/>
            <person name="Asman A."/>
            <person name="Shao J."/>
            <person name="Firmansyah A.P."/>
            <person name="Susilo A.W."/>
            <person name="Rosmana A."/>
            <person name="McMahon P."/>
            <person name="Junaid M."/>
            <person name="Guest D."/>
            <person name="Kheng T.Y."/>
            <person name="Meinhardt L.W."/>
            <person name="Bailey B.A."/>
        </authorList>
    </citation>
    <scope>NUCLEOTIDE SEQUENCE [LARGE SCALE GENOMIC DNA]</scope>
    <source>
        <strain evidence="1 2">CT2</strain>
    </source>
</reference>
<sequence length="125" mass="13364">MTDFDFSYLKTVLLGLPDSPIATGSVSSYDFRHYVPSSDGLDKTESTNGTVNYNLEKILGYERDGLVLNGNGPGMVALADLLNSYTTQFRIPNDAVLALWGPAVLATAQAIYTSAGKPVSTIRIG</sequence>
<dbReference type="AlphaFoldDB" id="A0A5N5Q7W1"/>
<evidence type="ECO:0000313" key="2">
    <source>
        <dbReference type="Proteomes" id="UP000383932"/>
    </source>
</evidence>
<gene>
    <name evidence="1" type="ORF">CTheo_8699</name>
</gene>
<accession>A0A5N5Q7W1</accession>
<protein>
    <submittedName>
        <fullName evidence="1">Uncharacterized protein</fullName>
    </submittedName>
</protein>